<proteinExistence type="predicted"/>
<gene>
    <name evidence="2" type="ORF">L484_016171</name>
</gene>
<evidence type="ECO:0000256" key="1">
    <source>
        <dbReference type="SAM" id="Phobius"/>
    </source>
</evidence>
<dbReference type="EMBL" id="KE345052">
    <property type="protein sequence ID" value="EXB91556.1"/>
    <property type="molecule type" value="Genomic_DNA"/>
</dbReference>
<keyword evidence="1" id="KW-0812">Transmembrane</keyword>
<keyword evidence="1" id="KW-1133">Transmembrane helix</keyword>
<feature type="transmembrane region" description="Helical" evidence="1">
    <location>
        <begin position="12"/>
        <end position="45"/>
    </location>
</feature>
<dbReference type="Proteomes" id="UP000030645">
    <property type="component" value="Unassembled WGS sequence"/>
</dbReference>
<name>W9RH63_9ROSA</name>
<keyword evidence="3" id="KW-1185">Reference proteome</keyword>
<dbReference type="AlphaFoldDB" id="W9RH63"/>
<organism evidence="2 3">
    <name type="scientific">Morus notabilis</name>
    <dbReference type="NCBI Taxonomy" id="981085"/>
    <lineage>
        <taxon>Eukaryota</taxon>
        <taxon>Viridiplantae</taxon>
        <taxon>Streptophyta</taxon>
        <taxon>Embryophyta</taxon>
        <taxon>Tracheophyta</taxon>
        <taxon>Spermatophyta</taxon>
        <taxon>Magnoliopsida</taxon>
        <taxon>eudicotyledons</taxon>
        <taxon>Gunneridae</taxon>
        <taxon>Pentapetalae</taxon>
        <taxon>rosids</taxon>
        <taxon>fabids</taxon>
        <taxon>Rosales</taxon>
        <taxon>Moraceae</taxon>
        <taxon>Moreae</taxon>
        <taxon>Morus</taxon>
    </lineage>
</organism>
<protein>
    <submittedName>
        <fullName evidence="2">Uncharacterized protein</fullName>
    </submittedName>
</protein>
<reference evidence="3" key="1">
    <citation type="submission" date="2013-01" db="EMBL/GenBank/DDBJ databases">
        <title>Draft Genome Sequence of a Mulberry Tree, Morus notabilis C.K. Schneid.</title>
        <authorList>
            <person name="He N."/>
            <person name="Zhao S."/>
        </authorList>
    </citation>
    <scope>NUCLEOTIDE SEQUENCE</scope>
</reference>
<evidence type="ECO:0000313" key="2">
    <source>
        <dbReference type="EMBL" id="EXB91556.1"/>
    </source>
</evidence>
<evidence type="ECO:0000313" key="3">
    <source>
        <dbReference type="Proteomes" id="UP000030645"/>
    </source>
</evidence>
<sequence>MPKITLIPRLTTVAVIIVAVTIAMVRLIVVICSLVHLSTLSFWWLFGWGFYSRKALEDNILPLTHTMFPPSKLKEIHSIAQDLEE</sequence>
<accession>W9RH63</accession>
<keyword evidence="1" id="KW-0472">Membrane</keyword>